<accession>A0A6J5R8W8</accession>
<name>A0A6J5R8W8_9CAUD</name>
<protein>
    <submittedName>
        <fullName evidence="1">Uncharacterized protein</fullName>
    </submittedName>
</protein>
<sequence>MKRYSIIIADRGNGIHEAIGNESPAGQFVPFADLHAWALKHKATVDGMEHVDGCASFFCAVCTWYCVTAHTPDDTDPTFHAAVPGQCNCPRGDALREIEELL</sequence>
<dbReference type="EMBL" id="LR797120">
    <property type="protein sequence ID" value="CAB4188144.1"/>
    <property type="molecule type" value="Genomic_DNA"/>
</dbReference>
<evidence type="ECO:0000313" key="1">
    <source>
        <dbReference type="EMBL" id="CAB4188144.1"/>
    </source>
</evidence>
<reference evidence="1" key="1">
    <citation type="submission" date="2020-05" db="EMBL/GenBank/DDBJ databases">
        <authorList>
            <person name="Chiriac C."/>
            <person name="Salcher M."/>
            <person name="Ghai R."/>
            <person name="Kavagutti S V."/>
        </authorList>
    </citation>
    <scope>NUCLEOTIDE SEQUENCE</scope>
</reference>
<organism evidence="1">
    <name type="scientific">uncultured Caudovirales phage</name>
    <dbReference type="NCBI Taxonomy" id="2100421"/>
    <lineage>
        <taxon>Viruses</taxon>
        <taxon>Duplodnaviria</taxon>
        <taxon>Heunggongvirae</taxon>
        <taxon>Uroviricota</taxon>
        <taxon>Caudoviricetes</taxon>
        <taxon>Peduoviridae</taxon>
        <taxon>Maltschvirus</taxon>
        <taxon>Maltschvirus maltsch</taxon>
    </lineage>
</organism>
<proteinExistence type="predicted"/>
<gene>
    <name evidence="1" type="ORF">UFOVP1165_37</name>
</gene>